<accession>A0A0S4XM23</accession>
<sequence>MSNCDKIKAHMFMEEKYERMSLSYGGDENIKRDILDVIEKIKRETGLNPDIIERVDENNANHMTISVECSEDDNRICGDMFTKLLKELKINNCESDV</sequence>
<reference evidence="1" key="1">
    <citation type="submission" date="2015-11" db="EMBL/GenBank/DDBJ databases">
        <authorList>
            <person name="Zhang Y."/>
            <person name="Guo Z."/>
        </authorList>
    </citation>
    <scope>NUCLEOTIDE SEQUENCE</scope>
    <source>
        <strain evidence="1">BN30871</strain>
    </source>
</reference>
<dbReference type="AlphaFoldDB" id="A0A0S4XM23"/>
<evidence type="ECO:0000313" key="1">
    <source>
        <dbReference type="EMBL" id="CUV65355.1"/>
    </source>
</evidence>
<dbReference type="EMBL" id="FAXN01000028">
    <property type="protein sequence ID" value="CUV65355.1"/>
    <property type="molecule type" value="Genomic_DNA"/>
</dbReference>
<protein>
    <submittedName>
        <fullName evidence="1">Uncharacterized protein</fullName>
    </submittedName>
</protein>
<name>A0A0S4XM23_9BACT</name>
<gene>
    <name evidence="1" type="ORF">BN3087_290008</name>
</gene>
<organism evidence="1">
    <name type="scientific">Sulfurovum sp. enrichment culture clone C5</name>
    <dbReference type="NCBI Taxonomy" id="497650"/>
    <lineage>
        <taxon>Bacteria</taxon>
        <taxon>Pseudomonadati</taxon>
        <taxon>Campylobacterota</taxon>
        <taxon>Epsilonproteobacteria</taxon>
        <taxon>Campylobacterales</taxon>
        <taxon>Sulfurovaceae</taxon>
        <taxon>Sulfurovum</taxon>
        <taxon>environmental samples</taxon>
    </lineage>
</organism>
<proteinExistence type="predicted"/>